<dbReference type="AlphaFoldDB" id="A0A3Q3JRW5"/>
<evidence type="ECO:0000256" key="1">
    <source>
        <dbReference type="SAM" id="Phobius"/>
    </source>
</evidence>
<keyword evidence="1" id="KW-1133">Transmembrane helix</keyword>
<name>A0A3Q3JRW5_MONAL</name>
<feature type="transmembrane region" description="Helical" evidence="1">
    <location>
        <begin position="135"/>
        <end position="151"/>
    </location>
</feature>
<accession>A0A3Q3JRW5</accession>
<dbReference type="CTD" id="151188"/>
<reference evidence="2" key="1">
    <citation type="submission" date="2025-08" db="UniProtKB">
        <authorList>
            <consortium name="Ensembl"/>
        </authorList>
    </citation>
    <scope>IDENTIFICATION</scope>
</reference>
<dbReference type="Pfam" id="PF15062">
    <property type="entry name" value="ARL6IP6"/>
    <property type="match status" value="1"/>
</dbReference>
<reference evidence="2" key="2">
    <citation type="submission" date="2025-09" db="UniProtKB">
        <authorList>
            <consortium name="Ensembl"/>
        </authorList>
    </citation>
    <scope>IDENTIFICATION</scope>
</reference>
<dbReference type="PANTHER" id="PTHR28640">
    <property type="entry name" value="ADP-RIBOSYLATION FACTOR-LIKE PROTEIN 6-INTERACTING PROTEIN 6"/>
    <property type="match status" value="1"/>
</dbReference>
<dbReference type="Proteomes" id="UP000261600">
    <property type="component" value="Unplaced"/>
</dbReference>
<keyword evidence="1" id="KW-0472">Membrane</keyword>
<feature type="transmembrane region" description="Helical" evidence="1">
    <location>
        <begin position="107"/>
        <end position="128"/>
    </location>
</feature>
<feature type="transmembrane region" description="Helical" evidence="1">
    <location>
        <begin position="62"/>
        <end position="87"/>
    </location>
</feature>
<dbReference type="PANTHER" id="PTHR28640:SF1">
    <property type="entry name" value="ADP-RIBOSYLATION FACTOR-LIKE PROTEIN 6-INTERACTING PROTEIN 6"/>
    <property type="match status" value="1"/>
</dbReference>
<keyword evidence="1" id="KW-0812">Transmembrane</keyword>
<dbReference type="RefSeq" id="XP_020443639.1">
    <property type="nucleotide sequence ID" value="XM_020587983.1"/>
</dbReference>
<dbReference type="InterPro" id="IPR029383">
    <property type="entry name" value="ARL6IP6"/>
</dbReference>
<keyword evidence="3" id="KW-1185">Reference proteome</keyword>
<feature type="transmembrane region" description="Helical" evidence="1">
    <location>
        <begin position="163"/>
        <end position="181"/>
    </location>
</feature>
<dbReference type="GeneID" id="109952756"/>
<protein>
    <recommendedName>
        <fullName evidence="4">ADP-ribosylation factor-like 6 interacting protein 6</fullName>
    </recommendedName>
</protein>
<dbReference type="Ensembl" id="ENSMALT00000023746.1">
    <property type="protein sequence ID" value="ENSMALP00000023298.1"/>
    <property type="gene ID" value="ENSMALG00000016240.1"/>
</dbReference>
<evidence type="ECO:0008006" key="4">
    <source>
        <dbReference type="Google" id="ProtNLM"/>
    </source>
</evidence>
<dbReference type="OrthoDB" id="10070125at2759"/>
<dbReference type="KEGG" id="malb:109952756"/>
<dbReference type="STRING" id="43700.ENSMALP00000023298"/>
<proteinExistence type="predicted"/>
<sequence>MPSKCTIMLRIATDRDAGRGSFFRSYSPEDMEQAETHFVSHSVTARHGHGDRVRTRSKQCSVVILSVLGSAVVVAAVGFFCALIYPILKELRAEKVRREDGTEQRMLGFWSILVLSVLVGCICCSCSWSLTYFNLYQPGIVFPAPLVLVPFRDTSAHSFHMGYGVAVLNGIMAMLTVIWSLT</sequence>
<evidence type="ECO:0000313" key="3">
    <source>
        <dbReference type="Proteomes" id="UP000261600"/>
    </source>
</evidence>
<evidence type="ECO:0000313" key="2">
    <source>
        <dbReference type="Ensembl" id="ENSMALP00000023298.1"/>
    </source>
</evidence>
<organism evidence="2 3">
    <name type="scientific">Monopterus albus</name>
    <name type="common">Swamp eel</name>
    <dbReference type="NCBI Taxonomy" id="43700"/>
    <lineage>
        <taxon>Eukaryota</taxon>
        <taxon>Metazoa</taxon>
        <taxon>Chordata</taxon>
        <taxon>Craniata</taxon>
        <taxon>Vertebrata</taxon>
        <taxon>Euteleostomi</taxon>
        <taxon>Actinopterygii</taxon>
        <taxon>Neopterygii</taxon>
        <taxon>Teleostei</taxon>
        <taxon>Neoteleostei</taxon>
        <taxon>Acanthomorphata</taxon>
        <taxon>Anabantaria</taxon>
        <taxon>Synbranchiformes</taxon>
        <taxon>Synbranchidae</taxon>
        <taxon>Monopterus</taxon>
    </lineage>
</organism>